<dbReference type="Proteomes" id="UP000218327">
    <property type="component" value="Unassembled WGS sequence"/>
</dbReference>
<accession>A0A2A5AHU6</accession>
<name>A0A2A5AHU6_9GAMM</name>
<sequence length="444" mass="49703">MARPICFMVMPFGIKSSGLRSVKAPALINFDSLWEKALYPSIFNLGYTPVRADQDLGSKIIDEMLERLALSDLVVADLTIPNANVYYEVGVRHGMRDTGCVLISADWSKPLFDVAQFRQVRYPLTKEVISDEDAKILIELFTDNISQYLGSKTPLHEFTDYPNIDIDKANSFKGFVNELCDFQGKIRAAKIASDADQKILADKIIEEYSSNPNILKVVALEIIYLLRDISAPNQAIEFISSLNSDLKKYPPVVEQYALLLSHTSDELAAVSALTALIDSQGPTTERLGLLGGRCKRLYDSSQSSKDKIKFLNLAINYYMEGMYLDLNEYYCSSNLPRLLRIRNTAGDCELAARVATQILISCEAALSRGNADDWVKPTLLCSAFDSGSLELASDLVVQIEQEGPIDWKLRTLLQDLEKSLEFIDDPYKNQFQGLLFQLQALVDQ</sequence>
<evidence type="ECO:0000313" key="2">
    <source>
        <dbReference type="Proteomes" id="UP000218327"/>
    </source>
</evidence>
<dbReference type="EMBL" id="NVVJ01000095">
    <property type="protein sequence ID" value="PCJ18874.1"/>
    <property type="molecule type" value="Genomic_DNA"/>
</dbReference>
<dbReference type="Pfam" id="PF20308">
    <property type="entry name" value="TPR-S"/>
    <property type="match status" value="1"/>
</dbReference>
<comment type="caution">
    <text evidence="1">The sequence shown here is derived from an EMBL/GenBank/DDBJ whole genome shotgun (WGS) entry which is preliminary data.</text>
</comment>
<proteinExistence type="predicted"/>
<dbReference type="InterPro" id="IPR046880">
    <property type="entry name" value="TPR-S"/>
</dbReference>
<organism evidence="1 2">
    <name type="scientific">SAR86 cluster bacterium</name>
    <dbReference type="NCBI Taxonomy" id="2030880"/>
    <lineage>
        <taxon>Bacteria</taxon>
        <taxon>Pseudomonadati</taxon>
        <taxon>Pseudomonadota</taxon>
        <taxon>Gammaproteobacteria</taxon>
        <taxon>SAR86 cluster</taxon>
    </lineage>
</organism>
<dbReference type="AlphaFoldDB" id="A0A2A5AHU6"/>
<gene>
    <name evidence="1" type="ORF">COA96_16495</name>
</gene>
<evidence type="ECO:0000313" key="1">
    <source>
        <dbReference type="EMBL" id="PCJ18874.1"/>
    </source>
</evidence>
<evidence type="ECO:0008006" key="3">
    <source>
        <dbReference type="Google" id="ProtNLM"/>
    </source>
</evidence>
<protein>
    <recommendedName>
        <fullName evidence="3">DUF4071 domain-containing protein</fullName>
    </recommendedName>
</protein>
<reference evidence="2" key="1">
    <citation type="submission" date="2017-08" db="EMBL/GenBank/DDBJ databases">
        <title>A dynamic microbial community with high functional redundancy inhabits the cold, oxic subseafloor aquifer.</title>
        <authorList>
            <person name="Tully B.J."/>
            <person name="Wheat C.G."/>
            <person name="Glazer B.T."/>
            <person name="Huber J.A."/>
        </authorList>
    </citation>
    <scope>NUCLEOTIDE SEQUENCE [LARGE SCALE GENOMIC DNA]</scope>
</reference>